<dbReference type="InParanoid" id="A0A0H2RN20"/>
<evidence type="ECO:0000313" key="3">
    <source>
        <dbReference type="Proteomes" id="UP000053477"/>
    </source>
</evidence>
<accession>A0A0H2RN20</accession>
<protein>
    <recommendedName>
        <fullName evidence="1">DUF6533 domain-containing protein</fullName>
    </recommendedName>
</protein>
<dbReference type="Proteomes" id="UP000053477">
    <property type="component" value="Unassembled WGS sequence"/>
</dbReference>
<organism evidence="2 3">
    <name type="scientific">Schizopora paradoxa</name>
    <dbReference type="NCBI Taxonomy" id="27342"/>
    <lineage>
        <taxon>Eukaryota</taxon>
        <taxon>Fungi</taxon>
        <taxon>Dikarya</taxon>
        <taxon>Basidiomycota</taxon>
        <taxon>Agaricomycotina</taxon>
        <taxon>Agaricomycetes</taxon>
        <taxon>Hymenochaetales</taxon>
        <taxon>Schizoporaceae</taxon>
        <taxon>Schizopora</taxon>
    </lineage>
</organism>
<gene>
    <name evidence="2" type="ORF">SCHPADRAFT_387583</name>
</gene>
<name>A0A0H2RN20_9AGAM</name>
<dbReference type="EMBL" id="KQ085967">
    <property type="protein sequence ID" value="KLO12972.1"/>
    <property type="molecule type" value="Genomic_DNA"/>
</dbReference>
<dbReference type="Pfam" id="PF20151">
    <property type="entry name" value="DUF6533"/>
    <property type="match status" value="1"/>
</dbReference>
<sequence>MCQLYTFDYQGSRIAPLSLILEVDRGTSTPYHAKETDALTRCPYDYLYALFRLKSSMSTMSTMSNDTATSLIEVFRDLYMFDLVLVGCACLTAYDTLLMFRSEVNLIWRAKWSGGKALYLACRYLPILNETLELIPPMTSGCSLTGGSSVHLKILDLWSFLDVDSNSYVHTNLCYVQWIPSSEICLDRDVDARAIADGRDEHHAHLVIRI</sequence>
<proteinExistence type="predicted"/>
<dbReference type="OrthoDB" id="2958007at2759"/>
<keyword evidence="3" id="KW-1185">Reference proteome</keyword>
<evidence type="ECO:0000259" key="1">
    <source>
        <dbReference type="Pfam" id="PF20151"/>
    </source>
</evidence>
<dbReference type="InterPro" id="IPR045340">
    <property type="entry name" value="DUF6533"/>
</dbReference>
<evidence type="ECO:0000313" key="2">
    <source>
        <dbReference type="EMBL" id="KLO12972.1"/>
    </source>
</evidence>
<reference evidence="2 3" key="1">
    <citation type="submission" date="2015-04" db="EMBL/GenBank/DDBJ databases">
        <title>Complete genome sequence of Schizopora paradoxa KUC8140, a cosmopolitan wood degrader in East Asia.</title>
        <authorList>
            <consortium name="DOE Joint Genome Institute"/>
            <person name="Min B."/>
            <person name="Park H."/>
            <person name="Jang Y."/>
            <person name="Kim J.-J."/>
            <person name="Kim K.H."/>
            <person name="Pangilinan J."/>
            <person name="Lipzen A."/>
            <person name="Riley R."/>
            <person name="Grigoriev I.V."/>
            <person name="Spatafora J.W."/>
            <person name="Choi I.-G."/>
        </authorList>
    </citation>
    <scope>NUCLEOTIDE SEQUENCE [LARGE SCALE GENOMIC DNA]</scope>
    <source>
        <strain evidence="2 3">KUC8140</strain>
    </source>
</reference>
<dbReference type="AlphaFoldDB" id="A0A0H2RN20"/>
<feature type="domain" description="DUF6533" evidence="1">
    <location>
        <begin position="84"/>
        <end position="128"/>
    </location>
</feature>